<gene>
    <name evidence="2" type="ORF">UJA718_LOCUS44001</name>
</gene>
<evidence type="ECO:0000256" key="1">
    <source>
        <dbReference type="SAM" id="MobiDB-lite"/>
    </source>
</evidence>
<organism evidence="2 3">
    <name type="scientific">Rotaria socialis</name>
    <dbReference type="NCBI Taxonomy" id="392032"/>
    <lineage>
        <taxon>Eukaryota</taxon>
        <taxon>Metazoa</taxon>
        <taxon>Spiralia</taxon>
        <taxon>Gnathifera</taxon>
        <taxon>Rotifera</taxon>
        <taxon>Eurotatoria</taxon>
        <taxon>Bdelloidea</taxon>
        <taxon>Philodinida</taxon>
        <taxon>Philodinidae</taxon>
        <taxon>Rotaria</taxon>
    </lineage>
</organism>
<dbReference type="Proteomes" id="UP000663873">
    <property type="component" value="Unassembled WGS sequence"/>
</dbReference>
<evidence type="ECO:0000313" key="2">
    <source>
        <dbReference type="EMBL" id="CAF4864013.1"/>
    </source>
</evidence>
<proteinExistence type="predicted"/>
<comment type="caution">
    <text evidence="2">The sequence shown here is derived from an EMBL/GenBank/DDBJ whole genome shotgun (WGS) entry which is preliminary data.</text>
</comment>
<keyword evidence="3" id="KW-1185">Reference proteome</keyword>
<feature type="compositionally biased region" description="Low complexity" evidence="1">
    <location>
        <begin position="24"/>
        <end position="46"/>
    </location>
</feature>
<evidence type="ECO:0000313" key="3">
    <source>
        <dbReference type="Proteomes" id="UP000663873"/>
    </source>
</evidence>
<feature type="non-terminal residue" evidence="2">
    <location>
        <position position="1"/>
    </location>
</feature>
<feature type="non-terminal residue" evidence="2">
    <location>
        <position position="95"/>
    </location>
</feature>
<protein>
    <submittedName>
        <fullName evidence="2">Uncharacterized protein</fullName>
    </submittedName>
</protein>
<sequence length="95" mass="10490">PGREKKLTINTKPYNIPPVLNGQSNYGSSIASTTSSSTHSSNEYDSNLVNNLTTNEPTYLTAVSPIEKNPSQVTIFDKTIKLTIERITHDLRIVI</sequence>
<feature type="region of interest" description="Disordered" evidence="1">
    <location>
        <begin position="1"/>
        <end position="46"/>
    </location>
</feature>
<reference evidence="2" key="1">
    <citation type="submission" date="2021-02" db="EMBL/GenBank/DDBJ databases">
        <authorList>
            <person name="Nowell W R."/>
        </authorList>
    </citation>
    <scope>NUCLEOTIDE SEQUENCE</scope>
</reference>
<dbReference type="AlphaFoldDB" id="A0A821ST91"/>
<name>A0A821ST91_9BILA</name>
<dbReference type="EMBL" id="CAJOBP010065069">
    <property type="protein sequence ID" value="CAF4864013.1"/>
    <property type="molecule type" value="Genomic_DNA"/>
</dbReference>
<accession>A0A821ST91</accession>